<keyword evidence="5" id="KW-1185">Reference proteome</keyword>
<dbReference type="Gene3D" id="1.10.12.10">
    <property type="entry name" value="Lyase 2-enoyl-coa Hydratase, Chain A, domain 2"/>
    <property type="match status" value="1"/>
</dbReference>
<dbReference type="EMBL" id="CP015090">
    <property type="protein sequence ID" value="APZ50513.1"/>
    <property type="molecule type" value="Genomic_DNA"/>
</dbReference>
<evidence type="ECO:0000313" key="4">
    <source>
        <dbReference type="EMBL" id="APZ50513.1"/>
    </source>
</evidence>
<sequence>MKDLPYETVLTETDGPVGILRLNRPEALNALNTQITTEMHAALDAFEADDAIHAIVITGSDTAFAAGADIKELRDKTMVEVWDENLITATWERAASCRKPTVAAVSGFAMGGGCELALMCDIIVASETARFALPETKIGVIPGAGGTQRLTRAVGKAIAMDMILSGRPMTAEEALARGLVSRVAPVESYLQEAVTLAQEIAQSSRPILRMAKEAVNHAYETHLAEGIHLERRLLYATFGTEDRREGMSAFAEKRPPQFRHR</sequence>
<evidence type="ECO:0000256" key="3">
    <source>
        <dbReference type="RuleBase" id="RU003707"/>
    </source>
</evidence>
<dbReference type="KEGG" id="paby:Ga0080574_TMP179"/>
<keyword evidence="2 4" id="KW-0456">Lyase</keyword>
<protein>
    <submittedName>
        <fullName evidence="4">Enoyl-CoA hydratase</fullName>
        <ecNumber evidence="4">4.2.1.17</ecNumber>
    </submittedName>
</protein>
<dbReference type="InterPro" id="IPR014748">
    <property type="entry name" value="Enoyl-CoA_hydra_C"/>
</dbReference>
<evidence type="ECO:0000256" key="2">
    <source>
        <dbReference type="ARBA" id="ARBA00023239"/>
    </source>
</evidence>
<dbReference type="CDD" id="cd06558">
    <property type="entry name" value="crotonase-like"/>
    <property type="match status" value="1"/>
</dbReference>
<name>A0A1P8UMB1_9RHOB</name>
<dbReference type="InterPro" id="IPR001753">
    <property type="entry name" value="Enoyl-CoA_hydra/iso"/>
</dbReference>
<dbReference type="FunFam" id="1.10.12.10:FF:000001">
    <property type="entry name" value="Probable enoyl-CoA hydratase, mitochondrial"/>
    <property type="match status" value="1"/>
</dbReference>
<dbReference type="GO" id="GO:0006635">
    <property type="term" value="P:fatty acid beta-oxidation"/>
    <property type="evidence" value="ECO:0007669"/>
    <property type="project" value="TreeGrafter"/>
</dbReference>
<dbReference type="PANTHER" id="PTHR11941:SF54">
    <property type="entry name" value="ENOYL-COA HYDRATASE, MITOCHONDRIAL"/>
    <property type="match status" value="1"/>
</dbReference>
<dbReference type="Pfam" id="PF00378">
    <property type="entry name" value="ECH_1"/>
    <property type="match status" value="1"/>
</dbReference>
<keyword evidence="4" id="KW-0614">Plasmid</keyword>
<dbReference type="Proteomes" id="UP000187059">
    <property type="component" value="Plasmid pPABY2"/>
</dbReference>
<dbReference type="EC" id="4.2.1.17" evidence="4"/>
<accession>A0A1P8UMB1</accession>
<organism evidence="4 5">
    <name type="scientific">Salipiger abyssi</name>
    <dbReference type="NCBI Taxonomy" id="1250539"/>
    <lineage>
        <taxon>Bacteria</taxon>
        <taxon>Pseudomonadati</taxon>
        <taxon>Pseudomonadota</taxon>
        <taxon>Alphaproteobacteria</taxon>
        <taxon>Rhodobacterales</taxon>
        <taxon>Roseobacteraceae</taxon>
        <taxon>Salipiger</taxon>
    </lineage>
</organism>
<evidence type="ECO:0000256" key="1">
    <source>
        <dbReference type="ARBA" id="ARBA00005254"/>
    </source>
</evidence>
<gene>
    <name evidence="4" type="ORF">Ga0080574_TMP179</name>
</gene>
<proteinExistence type="inferred from homology"/>
<dbReference type="GO" id="GO:0004300">
    <property type="term" value="F:enoyl-CoA hydratase activity"/>
    <property type="evidence" value="ECO:0007669"/>
    <property type="project" value="UniProtKB-EC"/>
</dbReference>
<geneLocation type="plasmid" evidence="5">
    <name>ppaby2</name>
</geneLocation>
<dbReference type="PANTHER" id="PTHR11941">
    <property type="entry name" value="ENOYL-COA HYDRATASE-RELATED"/>
    <property type="match status" value="1"/>
</dbReference>
<dbReference type="InterPro" id="IPR018376">
    <property type="entry name" value="Enoyl-CoA_hyd/isom_CS"/>
</dbReference>
<dbReference type="FunFam" id="3.90.226.10:FF:000009">
    <property type="entry name" value="Carnitinyl-CoA dehydratase"/>
    <property type="match status" value="1"/>
</dbReference>
<reference evidence="4 5" key="1">
    <citation type="submission" date="2016-04" db="EMBL/GenBank/DDBJ databases">
        <title>Deep-sea bacteria in the southern Pacific.</title>
        <authorList>
            <person name="Tang K."/>
        </authorList>
    </citation>
    <scope>NUCLEOTIDE SEQUENCE [LARGE SCALE GENOMIC DNA]</scope>
    <source>
        <strain evidence="4 5">JLT2014</strain>
        <plasmid evidence="5">ppaby2</plasmid>
    </source>
</reference>
<dbReference type="Gene3D" id="3.90.226.10">
    <property type="entry name" value="2-enoyl-CoA Hydratase, Chain A, domain 1"/>
    <property type="match status" value="1"/>
</dbReference>
<dbReference type="InterPro" id="IPR029045">
    <property type="entry name" value="ClpP/crotonase-like_dom_sf"/>
</dbReference>
<comment type="similarity">
    <text evidence="1 3">Belongs to the enoyl-CoA hydratase/isomerase family.</text>
</comment>
<dbReference type="SUPFAM" id="SSF52096">
    <property type="entry name" value="ClpP/crotonase"/>
    <property type="match status" value="1"/>
</dbReference>
<dbReference type="PROSITE" id="PS00166">
    <property type="entry name" value="ENOYL_COA_HYDRATASE"/>
    <property type="match status" value="1"/>
</dbReference>
<evidence type="ECO:0000313" key="5">
    <source>
        <dbReference type="Proteomes" id="UP000187059"/>
    </source>
</evidence>
<dbReference type="AlphaFoldDB" id="A0A1P8UMB1"/>